<evidence type="ECO:0000313" key="8">
    <source>
        <dbReference type="EMBL" id="MFJ5445500.1"/>
    </source>
</evidence>
<dbReference type="PIRSF" id="PIRSF015557">
    <property type="entry name" value="UCP015557"/>
    <property type="match status" value="1"/>
</dbReference>
<proteinExistence type="inferred from homology"/>
<keyword evidence="9" id="KW-1185">Reference proteome</keyword>
<evidence type="ECO:0000313" key="9">
    <source>
        <dbReference type="Proteomes" id="UP001617669"/>
    </source>
</evidence>
<dbReference type="NCBIfam" id="TIGR03837">
    <property type="entry name" value="efp_Arg_rhamno"/>
    <property type="match status" value="1"/>
</dbReference>
<evidence type="ECO:0000256" key="1">
    <source>
        <dbReference type="ARBA" id="ARBA00022676"/>
    </source>
</evidence>
<keyword evidence="8" id="KW-0251">Elongation factor</keyword>
<protein>
    <recommendedName>
        <fullName evidence="5">Protein-arginine rhamnosyltransferase</fullName>
    </recommendedName>
    <alternativeName>
        <fullName evidence="6">EF-P arginine rhamnosyltransferase</fullName>
    </alternativeName>
</protein>
<keyword evidence="8" id="KW-0648">Protein biosynthesis</keyword>
<dbReference type="InterPro" id="IPR016633">
    <property type="entry name" value="EarP"/>
</dbReference>
<comment type="function">
    <text evidence="3">Protein-arginine rhamnosyltransferase that catalyzes the transfer of a single rhamnose to elongation factor P (EF-P) on 'Lys-32', a modification required for EF-P-dependent rescue of polyproline stalled ribosomes.</text>
</comment>
<dbReference type="Proteomes" id="UP001617669">
    <property type="component" value="Unassembled WGS sequence"/>
</dbReference>
<comment type="catalytic activity">
    <reaction evidence="7">
        <text>dTDP-beta-L-rhamnose + L-arginyl-[protein] = N(omega)-(alpha-L-rhamnosyl)-L-arginyl-[protein] + dTDP + H(+)</text>
        <dbReference type="Rhea" id="RHEA:66692"/>
        <dbReference type="Rhea" id="RHEA-COMP:10532"/>
        <dbReference type="Rhea" id="RHEA-COMP:17096"/>
        <dbReference type="ChEBI" id="CHEBI:15378"/>
        <dbReference type="ChEBI" id="CHEBI:29965"/>
        <dbReference type="ChEBI" id="CHEBI:57510"/>
        <dbReference type="ChEBI" id="CHEBI:58369"/>
        <dbReference type="ChEBI" id="CHEBI:167445"/>
    </reaction>
    <physiologicalReaction direction="left-to-right" evidence="7">
        <dbReference type="Rhea" id="RHEA:66693"/>
    </physiologicalReaction>
</comment>
<gene>
    <name evidence="8" type="primary">earP</name>
    <name evidence="8" type="ORF">ACIKP9_04595</name>
</gene>
<comment type="caution">
    <text evidence="8">The sequence shown here is derived from an EMBL/GenBank/DDBJ whole genome shotgun (WGS) entry which is preliminary data.</text>
</comment>
<keyword evidence="1" id="KW-0328">Glycosyltransferase</keyword>
<organism evidence="8 9">
    <name type="scientific">Methylobacillus methanolivorans</name>
    <dbReference type="NCBI Taxonomy" id="1848927"/>
    <lineage>
        <taxon>Bacteria</taxon>
        <taxon>Pseudomonadati</taxon>
        <taxon>Pseudomonadota</taxon>
        <taxon>Betaproteobacteria</taxon>
        <taxon>Nitrosomonadales</taxon>
        <taxon>Methylophilaceae</taxon>
        <taxon>Methylobacillus</taxon>
    </lineage>
</organism>
<evidence type="ECO:0000256" key="3">
    <source>
        <dbReference type="ARBA" id="ARBA00024303"/>
    </source>
</evidence>
<sequence length="366" mass="41736">MRWDIFCSIIDNYGDIGVCWRLARQLTCEHGIKVRLWVDQPSVAAKLIPGLDSTLASQHIAGVDVCHWSSPFPPVEVADVVIEAFACELPETYLHAMQNRRPVWINLEYLSAESWVDDFHAKPSVHPQLGLTKHFFFPGFTPACGGLIRENHLLAERSRFQQSKVSQAAFWHGLGMMPNQAYTISLFCYPHAPVNSLLEAIAQTDQPVLCIIPQGQTADHAMQWLDAHPTQDRLRIATIPFLSQEQYDQLLWACDLNFVRGEDSWIRALWAGKPMIWQPYLQEEDTHLVKLEAFLQRYCQDSPSDLAIHMMAAHRAWNRHGFTPSAWQAVLAALPGWQRQAQTYAENLAKETDLAAKLVIYCKKFF</sequence>
<accession>A0ABW8GJE9</accession>
<evidence type="ECO:0000256" key="7">
    <source>
        <dbReference type="ARBA" id="ARBA00048472"/>
    </source>
</evidence>
<comment type="similarity">
    <text evidence="4">Belongs to the glycosyltransferase 104 family.</text>
</comment>
<name>A0ABW8GJE9_9PROT</name>
<keyword evidence="2" id="KW-0808">Transferase</keyword>
<dbReference type="GO" id="GO:0003746">
    <property type="term" value="F:translation elongation factor activity"/>
    <property type="evidence" value="ECO:0007669"/>
    <property type="project" value="UniProtKB-KW"/>
</dbReference>
<evidence type="ECO:0000256" key="5">
    <source>
        <dbReference type="ARBA" id="ARBA00024416"/>
    </source>
</evidence>
<dbReference type="Pfam" id="PF10093">
    <property type="entry name" value="EarP"/>
    <property type="match status" value="1"/>
</dbReference>
<evidence type="ECO:0000256" key="6">
    <source>
        <dbReference type="ARBA" id="ARBA00030025"/>
    </source>
</evidence>
<evidence type="ECO:0000256" key="2">
    <source>
        <dbReference type="ARBA" id="ARBA00022679"/>
    </source>
</evidence>
<reference evidence="8 9" key="1">
    <citation type="submission" date="2024-11" db="EMBL/GenBank/DDBJ databases">
        <authorList>
            <person name="Kaparullina E.N."/>
            <person name="Delegan Y.A."/>
            <person name="Doronina N.V."/>
        </authorList>
    </citation>
    <scope>NUCLEOTIDE SEQUENCE [LARGE SCALE GENOMIC DNA]</scope>
    <source>
        <strain evidence="8 9">7sh_L</strain>
    </source>
</reference>
<evidence type="ECO:0000256" key="4">
    <source>
        <dbReference type="ARBA" id="ARBA00024346"/>
    </source>
</evidence>
<dbReference type="EMBL" id="JBIWXY010000001">
    <property type="protein sequence ID" value="MFJ5445500.1"/>
    <property type="molecule type" value="Genomic_DNA"/>
</dbReference>
<dbReference type="RefSeq" id="WP_400879888.1">
    <property type="nucleotide sequence ID" value="NZ_JBIWXY010000001.1"/>
</dbReference>